<evidence type="ECO:0000313" key="14">
    <source>
        <dbReference type="EMBL" id="PJJ54967.1"/>
    </source>
</evidence>
<dbReference type="Pfam" id="PF13715">
    <property type="entry name" value="CarbopepD_reg_2"/>
    <property type="match status" value="1"/>
</dbReference>
<feature type="signal peptide" evidence="11">
    <location>
        <begin position="1"/>
        <end position="24"/>
    </location>
</feature>
<dbReference type="InterPro" id="IPR036942">
    <property type="entry name" value="Beta-barrel_TonB_sf"/>
</dbReference>
<comment type="similarity">
    <text evidence="8 9">Belongs to the TonB-dependent receptor family.</text>
</comment>
<evidence type="ECO:0000256" key="5">
    <source>
        <dbReference type="ARBA" id="ARBA00023077"/>
    </source>
</evidence>
<keyword evidence="3 8" id="KW-1134">Transmembrane beta strand</keyword>
<feature type="domain" description="TonB-dependent receptor-like beta-barrel" evidence="12">
    <location>
        <begin position="431"/>
        <end position="883"/>
    </location>
</feature>
<dbReference type="Gene3D" id="2.170.130.10">
    <property type="entry name" value="TonB-dependent receptor, plug domain"/>
    <property type="match status" value="1"/>
</dbReference>
<dbReference type="InterPro" id="IPR037066">
    <property type="entry name" value="Plug_dom_sf"/>
</dbReference>
<keyword evidence="11" id="KW-0732">Signal</keyword>
<protein>
    <submittedName>
        <fullName evidence="14">Iron complex outermembrane receptor protein</fullName>
    </submittedName>
</protein>
<feature type="domain" description="TonB-dependent receptor plug" evidence="13">
    <location>
        <begin position="123"/>
        <end position="241"/>
    </location>
</feature>
<dbReference type="PANTHER" id="PTHR47234">
    <property type="match status" value="1"/>
</dbReference>
<dbReference type="Gene3D" id="2.40.170.20">
    <property type="entry name" value="TonB-dependent receptor, beta-barrel domain"/>
    <property type="match status" value="1"/>
</dbReference>
<reference evidence="14 15" key="1">
    <citation type="submission" date="2017-11" db="EMBL/GenBank/DDBJ databases">
        <title>Genomic Encyclopedia of Archaeal and Bacterial Type Strains, Phase II (KMG-II): From Individual Species to Whole Genera.</title>
        <authorList>
            <person name="Goeker M."/>
        </authorList>
    </citation>
    <scope>NUCLEOTIDE SEQUENCE [LARGE SCALE GENOMIC DNA]</scope>
    <source>
        <strain evidence="14 15">DSM 11115</strain>
    </source>
</reference>
<keyword evidence="6 8" id="KW-0472">Membrane</keyword>
<keyword evidence="15" id="KW-1185">Reference proteome</keyword>
<gene>
    <name evidence="14" type="ORF">CLV45_3315</name>
</gene>
<name>A0A2M9BAK7_9BACT</name>
<dbReference type="GO" id="GO:0009279">
    <property type="term" value="C:cell outer membrane"/>
    <property type="evidence" value="ECO:0007669"/>
    <property type="project" value="UniProtKB-SubCell"/>
</dbReference>
<dbReference type="CDD" id="cd01347">
    <property type="entry name" value="ligand_gated_channel"/>
    <property type="match status" value="1"/>
</dbReference>
<evidence type="ECO:0000256" key="10">
    <source>
        <dbReference type="SAM" id="MobiDB-lite"/>
    </source>
</evidence>
<evidence type="ECO:0000256" key="8">
    <source>
        <dbReference type="PROSITE-ProRule" id="PRU01360"/>
    </source>
</evidence>
<feature type="chain" id="PRO_5014999963" evidence="11">
    <location>
        <begin position="25"/>
        <end position="947"/>
    </location>
</feature>
<dbReference type="SUPFAM" id="SSF49464">
    <property type="entry name" value="Carboxypeptidase regulatory domain-like"/>
    <property type="match status" value="1"/>
</dbReference>
<dbReference type="SUPFAM" id="SSF56935">
    <property type="entry name" value="Porins"/>
    <property type="match status" value="1"/>
</dbReference>
<feature type="region of interest" description="Disordered" evidence="10">
    <location>
        <begin position="31"/>
        <end position="62"/>
    </location>
</feature>
<dbReference type="EMBL" id="PGFA01000002">
    <property type="protein sequence ID" value="PJJ54967.1"/>
    <property type="molecule type" value="Genomic_DNA"/>
</dbReference>
<dbReference type="Gene3D" id="2.60.40.1120">
    <property type="entry name" value="Carboxypeptidase-like, regulatory domain"/>
    <property type="match status" value="1"/>
</dbReference>
<dbReference type="RefSeq" id="WP_100337561.1">
    <property type="nucleotide sequence ID" value="NZ_PGFA01000002.1"/>
</dbReference>
<evidence type="ECO:0000259" key="12">
    <source>
        <dbReference type="Pfam" id="PF00593"/>
    </source>
</evidence>
<keyword evidence="2 8" id="KW-0813">Transport</keyword>
<dbReference type="OrthoDB" id="9805434at2"/>
<evidence type="ECO:0000256" key="2">
    <source>
        <dbReference type="ARBA" id="ARBA00022448"/>
    </source>
</evidence>
<keyword evidence="7 8" id="KW-0998">Cell outer membrane</keyword>
<evidence type="ECO:0000256" key="9">
    <source>
        <dbReference type="RuleBase" id="RU003357"/>
    </source>
</evidence>
<evidence type="ECO:0000256" key="7">
    <source>
        <dbReference type="ARBA" id="ARBA00023237"/>
    </source>
</evidence>
<keyword evidence="14" id="KW-0675">Receptor</keyword>
<sequence length="947" mass="101502">MKRPLLFAYSLLVILLVLAGHSQAQSLTVTGRVTGPGGSAQPGVTVLEKGTTNGTSTDSDGRYSITVPPAATLVFSAVGSAAQQIVVNGRTSLDVRLQDAATDLSEVVVTGSRATEGRSNILTTAPVDVISAREIKVFAQTDVSQILTYVAPSFQSSRQAISDGTDHVDPASLRGLGPDQVLVLVNGKRRHSSALVNINGTVGRGSVGTDLNTIPNASIKRIEVLRDGAAAQYGSDAIAGVINIQLKDDTTGVQASSTVGETYEGDGRLYQADANVGVGLNGRGFLDLSGQFSNRSYTNRTGTDTAPLIYLGGNGGNYPGSADTEAKRRELKAQDDALVAQNGYDRKNLRLGQSEARNYGGFLNFGYTLVPALGLEAYITAGATHRTGKAAGFYRLPNQLTQIDATIYPNGFLPFINTLIDDQSIISGLRTRVAGFDVDLSNTFGRNELRFDISNTLNASLPIGLSPTNFYAGSIAFRQNTSNLNFTRHFTDVAALSTLNVAFGLEYRDDNYRIKAGEPGSYATYGRLIAPGTPAAAGAQVFPGYQPSDAVNRSRTNTAGYVDLESDITEKLLVGVAGRAERYSDFGNNVSGKVAARYSILPDVAIRGALSNGFRAPSLQQRYFTNTSTQFVQGAPNQVLTVNNDNPIVRNGFTPGGTGQQGFGIPALKQEKSVNYSLGVTARVLRTASVTVDAYQIDIKDRIVLSSQFSRANATVAAILGTLPVSQVQFFANAIDTRTRGIDVVANNRMELGPGRLTLTVAANFNKTEVRKVNSSSTIDADQTGLQNTLFDRQQRGRIESAQPRSKINLTAGYSFGMFSVEARTVRFGSVEYRDARLDNPGANNGFLFSSIDQTFAAKWITDLTLTVQLNKEIGLTVGANNIFDVYPDKYRVNELNNEQNFAVGALAYNSSRDNTNRGRTIYNPNQFGYNGGFYFARLLVNLPTTK</sequence>
<evidence type="ECO:0000256" key="1">
    <source>
        <dbReference type="ARBA" id="ARBA00004571"/>
    </source>
</evidence>
<keyword evidence="5 9" id="KW-0798">TonB box</keyword>
<dbReference type="InterPro" id="IPR008969">
    <property type="entry name" value="CarboxyPept-like_regulatory"/>
</dbReference>
<dbReference type="Pfam" id="PF07715">
    <property type="entry name" value="Plug"/>
    <property type="match status" value="1"/>
</dbReference>
<evidence type="ECO:0000256" key="4">
    <source>
        <dbReference type="ARBA" id="ARBA00022692"/>
    </source>
</evidence>
<evidence type="ECO:0000256" key="11">
    <source>
        <dbReference type="SAM" id="SignalP"/>
    </source>
</evidence>
<evidence type="ECO:0000313" key="15">
    <source>
        <dbReference type="Proteomes" id="UP000228535"/>
    </source>
</evidence>
<evidence type="ECO:0000256" key="3">
    <source>
        <dbReference type="ARBA" id="ARBA00022452"/>
    </source>
</evidence>
<comment type="caution">
    <text evidence="14">The sequence shown here is derived from an EMBL/GenBank/DDBJ whole genome shotgun (WGS) entry which is preliminary data.</text>
</comment>
<dbReference type="InterPro" id="IPR039426">
    <property type="entry name" value="TonB-dep_rcpt-like"/>
</dbReference>
<evidence type="ECO:0000256" key="6">
    <source>
        <dbReference type="ARBA" id="ARBA00023136"/>
    </source>
</evidence>
<accession>A0A2M9BAK7</accession>
<organism evidence="14 15">
    <name type="scientific">Hymenobacter chitinivorans DSM 11115</name>
    <dbReference type="NCBI Taxonomy" id="1121954"/>
    <lineage>
        <taxon>Bacteria</taxon>
        <taxon>Pseudomonadati</taxon>
        <taxon>Bacteroidota</taxon>
        <taxon>Cytophagia</taxon>
        <taxon>Cytophagales</taxon>
        <taxon>Hymenobacteraceae</taxon>
        <taxon>Hymenobacter</taxon>
    </lineage>
</organism>
<dbReference type="InterPro" id="IPR000531">
    <property type="entry name" value="Beta-barrel_TonB"/>
</dbReference>
<dbReference type="Pfam" id="PF00593">
    <property type="entry name" value="TonB_dep_Rec_b-barrel"/>
    <property type="match status" value="1"/>
</dbReference>
<proteinExistence type="inferred from homology"/>
<dbReference type="PROSITE" id="PS52016">
    <property type="entry name" value="TONB_DEPENDENT_REC_3"/>
    <property type="match status" value="1"/>
</dbReference>
<comment type="subcellular location">
    <subcellularLocation>
        <location evidence="1 8">Cell outer membrane</location>
        <topology evidence="1 8">Multi-pass membrane protein</topology>
    </subcellularLocation>
</comment>
<dbReference type="PANTHER" id="PTHR47234:SF3">
    <property type="entry name" value="SECRETIN_TONB SHORT N-TERMINAL DOMAIN-CONTAINING PROTEIN"/>
    <property type="match status" value="1"/>
</dbReference>
<dbReference type="Proteomes" id="UP000228535">
    <property type="component" value="Unassembled WGS sequence"/>
</dbReference>
<keyword evidence="4 8" id="KW-0812">Transmembrane</keyword>
<dbReference type="AlphaFoldDB" id="A0A2M9BAK7"/>
<dbReference type="InterPro" id="IPR012910">
    <property type="entry name" value="Plug_dom"/>
</dbReference>
<evidence type="ECO:0000259" key="13">
    <source>
        <dbReference type="Pfam" id="PF07715"/>
    </source>
</evidence>